<evidence type="ECO:0000313" key="2">
    <source>
        <dbReference type="Proteomes" id="UP000000768"/>
    </source>
</evidence>
<dbReference type="InParanoid" id="A0A1Z5R8F6"/>
<name>A0A1Z5R8F6_SORBI</name>
<dbReference type="EMBL" id="CM000767">
    <property type="protein sequence ID" value="OQU79725.1"/>
    <property type="molecule type" value="Genomic_DNA"/>
</dbReference>
<reference evidence="1 2" key="1">
    <citation type="journal article" date="2009" name="Nature">
        <title>The Sorghum bicolor genome and the diversification of grasses.</title>
        <authorList>
            <person name="Paterson A.H."/>
            <person name="Bowers J.E."/>
            <person name="Bruggmann R."/>
            <person name="Dubchak I."/>
            <person name="Grimwood J."/>
            <person name="Gundlach H."/>
            <person name="Haberer G."/>
            <person name="Hellsten U."/>
            <person name="Mitros T."/>
            <person name="Poliakov A."/>
            <person name="Schmutz J."/>
            <person name="Spannagl M."/>
            <person name="Tang H."/>
            <person name="Wang X."/>
            <person name="Wicker T."/>
            <person name="Bharti A.K."/>
            <person name="Chapman J."/>
            <person name="Feltus F.A."/>
            <person name="Gowik U."/>
            <person name="Grigoriev I.V."/>
            <person name="Lyons E."/>
            <person name="Maher C.A."/>
            <person name="Martis M."/>
            <person name="Narechania A."/>
            <person name="Otillar R.P."/>
            <person name="Penning B.W."/>
            <person name="Salamov A.A."/>
            <person name="Wang Y."/>
            <person name="Zhang L."/>
            <person name="Carpita N.C."/>
            <person name="Freeling M."/>
            <person name="Gingle A.R."/>
            <person name="Hash C.T."/>
            <person name="Keller B."/>
            <person name="Klein P."/>
            <person name="Kresovich S."/>
            <person name="McCann M.C."/>
            <person name="Ming R."/>
            <person name="Peterson D.G."/>
            <person name="Mehboob-ur-Rahman"/>
            <person name="Ware D."/>
            <person name="Westhoff P."/>
            <person name="Mayer K.F."/>
            <person name="Messing J."/>
            <person name="Rokhsar D.S."/>
        </authorList>
    </citation>
    <scope>NUCLEOTIDE SEQUENCE [LARGE SCALE GENOMIC DNA]</scope>
    <source>
        <strain evidence="2">cv. BTx623</strain>
    </source>
</reference>
<evidence type="ECO:0000313" key="1">
    <source>
        <dbReference type="EMBL" id="OQU79725.1"/>
    </source>
</evidence>
<organism evidence="1 2">
    <name type="scientific">Sorghum bicolor</name>
    <name type="common">Sorghum</name>
    <name type="synonym">Sorghum vulgare</name>
    <dbReference type="NCBI Taxonomy" id="4558"/>
    <lineage>
        <taxon>Eukaryota</taxon>
        <taxon>Viridiplantae</taxon>
        <taxon>Streptophyta</taxon>
        <taxon>Embryophyta</taxon>
        <taxon>Tracheophyta</taxon>
        <taxon>Spermatophyta</taxon>
        <taxon>Magnoliopsida</taxon>
        <taxon>Liliopsida</taxon>
        <taxon>Poales</taxon>
        <taxon>Poaceae</taxon>
        <taxon>PACMAD clade</taxon>
        <taxon>Panicoideae</taxon>
        <taxon>Andropogonodae</taxon>
        <taxon>Andropogoneae</taxon>
        <taxon>Sorghinae</taxon>
        <taxon>Sorghum</taxon>
    </lineage>
</organism>
<dbReference type="Proteomes" id="UP000000768">
    <property type="component" value="Chromosome 8"/>
</dbReference>
<keyword evidence="2" id="KW-1185">Reference proteome</keyword>
<proteinExistence type="predicted"/>
<dbReference type="AlphaFoldDB" id="A0A1Z5R8F6"/>
<protein>
    <submittedName>
        <fullName evidence="1">Uncharacterized protein</fullName>
    </submittedName>
</protein>
<reference evidence="2" key="2">
    <citation type="journal article" date="2018" name="Plant J.">
        <title>The Sorghum bicolor reference genome: improved assembly, gene annotations, a transcriptome atlas, and signatures of genome organization.</title>
        <authorList>
            <person name="McCormick R.F."/>
            <person name="Truong S.K."/>
            <person name="Sreedasyam A."/>
            <person name="Jenkins J."/>
            <person name="Shu S."/>
            <person name="Sims D."/>
            <person name="Kennedy M."/>
            <person name="Amirebrahimi M."/>
            <person name="Weers B.D."/>
            <person name="McKinley B."/>
            <person name="Mattison A."/>
            <person name="Morishige D.T."/>
            <person name="Grimwood J."/>
            <person name="Schmutz J."/>
            <person name="Mullet J.E."/>
        </authorList>
    </citation>
    <scope>NUCLEOTIDE SEQUENCE [LARGE SCALE GENOMIC DNA]</scope>
    <source>
        <strain evidence="2">cv. BTx623</strain>
    </source>
</reference>
<accession>A0A1Z5R8F6</accession>
<gene>
    <name evidence="1" type="ORF">SORBI_3008G187566</name>
</gene>
<sequence length="143" mass="15862">MMQCIRTCTGECVETDGLWIMGCTAYTAGDEGWMGWDLATARSGGGGHMVCLRILGIKQPFSAAWNLGDRGDLKSQILNLFLLDREDELIDPEARRLGQVSTQQQLLHLLLACMHMHACSFNLISVLLEIRLSSLLYACIQSE</sequence>
<dbReference type="Gramene" id="OQU79725">
    <property type="protein sequence ID" value="OQU79725"/>
    <property type="gene ID" value="SORBI_3008G187566"/>
</dbReference>